<reference evidence="1 2" key="1">
    <citation type="journal article" date="2019" name="Commun. Biol.">
        <title>The bagworm genome reveals a unique fibroin gene that provides high tensile strength.</title>
        <authorList>
            <person name="Kono N."/>
            <person name="Nakamura H."/>
            <person name="Ohtoshi R."/>
            <person name="Tomita M."/>
            <person name="Numata K."/>
            <person name="Arakawa K."/>
        </authorList>
    </citation>
    <scope>NUCLEOTIDE SEQUENCE [LARGE SCALE GENOMIC DNA]</scope>
</reference>
<organism evidence="1 2">
    <name type="scientific">Eumeta variegata</name>
    <name type="common">Bagworm moth</name>
    <name type="synonym">Eumeta japonica</name>
    <dbReference type="NCBI Taxonomy" id="151549"/>
    <lineage>
        <taxon>Eukaryota</taxon>
        <taxon>Metazoa</taxon>
        <taxon>Ecdysozoa</taxon>
        <taxon>Arthropoda</taxon>
        <taxon>Hexapoda</taxon>
        <taxon>Insecta</taxon>
        <taxon>Pterygota</taxon>
        <taxon>Neoptera</taxon>
        <taxon>Endopterygota</taxon>
        <taxon>Lepidoptera</taxon>
        <taxon>Glossata</taxon>
        <taxon>Ditrysia</taxon>
        <taxon>Tineoidea</taxon>
        <taxon>Psychidae</taxon>
        <taxon>Oiketicinae</taxon>
        <taxon>Eumeta</taxon>
    </lineage>
</organism>
<dbReference type="EMBL" id="BGZK01000031">
    <property type="protein sequence ID" value="GBP08479.1"/>
    <property type="molecule type" value="Genomic_DNA"/>
</dbReference>
<keyword evidence="2" id="KW-1185">Reference proteome</keyword>
<evidence type="ECO:0000313" key="1">
    <source>
        <dbReference type="EMBL" id="GBP08479.1"/>
    </source>
</evidence>
<dbReference type="Proteomes" id="UP000299102">
    <property type="component" value="Unassembled WGS sequence"/>
</dbReference>
<accession>A0A4C1T1Y3</accession>
<protein>
    <submittedName>
        <fullName evidence="1">Uncharacterized protein</fullName>
    </submittedName>
</protein>
<name>A0A4C1T1Y3_EUMVA</name>
<dbReference type="AlphaFoldDB" id="A0A4C1T1Y3"/>
<proteinExistence type="predicted"/>
<gene>
    <name evidence="1" type="ORF">EVAR_77168_1</name>
</gene>
<comment type="caution">
    <text evidence="1">The sequence shown here is derived from an EMBL/GenBank/DDBJ whole genome shotgun (WGS) entry which is preliminary data.</text>
</comment>
<sequence length="83" mass="9041">MPDRIMAKVTRDKIEELGSFELLPHPEFILSFQGGGGRYLNSNGPPLKWQKSTESMGGPAILGLLCLPLADDDSVFPKTLRAA</sequence>
<evidence type="ECO:0000313" key="2">
    <source>
        <dbReference type="Proteomes" id="UP000299102"/>
    </source>
</evidence>